<dbReference type="OrthoDB" id="8605367at2"/>
<dbReference type="Proteomes" id="UP000293874">
    <property type="component" value="Unassembled WGS sequence"/>
</dbReference>
<gene>
    <name evidence="2" type="ORF">EV199_1356</name>
</gene>
<feature type="region of interest" description="Disordered" evidence="1">
    <location>
        <begin position="30"/>
        <end position="55"/>
    </location>
</feature>
<keyword evidence="3" id="KW-1185">Reference proteome</keyword>
<accession>A0A4Q7N308</accession>
<dbReference type="EMBL" id="SGXA01000001">
    <property type="protein sequence ID" value="RZS75489.1"/>
    <property type="molecule type" value="Genomic_DNA"/>
</dbReference>
<protein>
    <submittedName>
        <fullName evidence="2">Uncharacterized protein</fullName>
    </submittedName>
</protein>
<reference evidence="2 3" key="1">
    <citation type="submission" date="2019-02" db="EMBL/GenBank/DDBJ databases">
        <title>Genomic Encyclopedia of Type Strains, Phase IV (KMG-IV): sequencing the most valuable type-strain genomes for metagenomic binning, comparative biology and taxonomic classification.</title>
        <authorList>
            <person name="Goeker M."/>
        </authorList>
    </citation>
    <scope>NUCLEOTIDE SEQUENCE [LARGE SCALE GENOMIC DNA]</scope>
    <source>
        <strain evidence="2 3">DSM 18116</strain>
    </source>
</reference>
<name>A0A4Q7N308_9BACT</name>
<proteinExistence type="predicted"/>
<feature type="compositionally biased region" description="Polar residues" evidence="1">
    <location>
        <begin position="30"/>
        <end position="43"/>
    </location>
</feature>
<evidence type="ECO:0000313" key="2">
    <source>
        <dbReference type="EMBL" id="RZS75489.1"/>
    </source>
</evidence>
<dbReference type="AlphaFoldDB" id="A0A4Q7N308"/>
<organism evidence="2 3">
    <name type="scientific">Pseudobacter ginsenosidimutans</name>
    <dbReference type="NCBI Taxonomy" id="661488"/>
    <lineage>
        <taxon>Bacteria</taxon>
        <taxon>Pseudomonadati</taxon>
        <taxon>Bacteroidota</taxon>
        <taxon>Chitinophagia</taxon>
        <taxon>Chitinophagales</taxon>
        <taxon>Chitinophagaceae</taxon>
        <taxon>Pseudobacter</taxon>
    </lineage>
</organism>
<evidence type="ECO:0000313" key="3">
    <source>
        <dbReference type="Proteomes" id="UP000293874"/>
    </source>
</evidence>
<sequence>MISRNLHPGKIIFVHFLLISVFLACNNEPQSSGNKTSGNNSAQADPVGKKEPDVPELSTEQYVTNLVNRREAIKKQLHGISHAAAVQLYQSLVLYMDTVITGITKNEGNWLVEYVNYYDEKKKDIVLPVTIQSRVDLLATAGLEPWPIGEGMTDLRTVPRFYTDIFKSSLPADYRQFLGIRADEDTILYSADAGIIIPLEMVGIRVLNWERFLANFPNSVFWGEARDHFQRYLRDYLLGEDNTPSFSEIDDIKSLLPDNRKEYLLFLERYGNTTAAGTVRWFIEKLENEKSLPEFKRKLHREIDLLYSTEIASSVGETVLLPETIEKLTKPVYDTVPLKIEMGNDVTEEVNRALDTVLYLQQDNNLYSFAVFTNRGESGGAPFSGWCDVWAFKYSNGNWQLIDYRLHAGGGGMYGNSGYFDKLVRMGDNAAGIVITGGITHMGSSISWDDIIPFSGEKLQTPVDIVTNDAYENHEGLVRANETKWFFRKKAAAGWYDLVIIPVSRIYHVLPLERVVVTGVNGKYQVPEKFLDRGI</sequence>
<comment type="caution">
    <text evidence="2">The sequence shown here is derived from an EMBL/GenBank/DDBJ whole genome shotgun (WGS) entry which is preliminary data.</text>
</comment>
<dbReference type="RefSeq" id="WP_130539854.1">
    <property type="nucleotide sequence ID" value="NZ_CP042431.1"/>
</dbReference>
<evidence type="ECO:0000256" key="1">
    <source>
        <dbReference type="SAM" id="MobiDB-lite"/>
    </source>
</evidence>
<dbReference type="PROSITE" id="PS51257">
    <property type="entry name" value="PROKAR_LIPOPROTEIN"/>
    <property type="match status" value="1"/>
</dbReference>